<evidence type="ECO:0000313" key="2">
    <source>
        <dbReference type="EMBL" id="ASU84410.1"/>
    </source>
</evidence>
<feature type="compositionally biased region" description="Polar residues" evidence="1">
    <location>
        <begin position="56"/>
        <end position="65"/>
    </location>
</feature>
<reference evidence="2 3" key="1">
    <citation type="submission" date="2017-08" db="EMBL/GenBank/DDBJ databases">
        <title>The complete genome sequence of Nocardiopsis gilva YIM 90087.</title>
        <authorList>
            <person name="Yin M."/>
            <person name="Tang S."/>
        </authorList>
    </citation>
    <scope>NUCLEOTIDE SEQUENCE [LARGE SCALE GENOMIC DNA]</scope>
    <source>
        <strain evidence="2 3">YIM 90087</strain>
    </source>
</reference>
<feature type="region of interest" description="Disordered" evidence="1">
    <location>
        <begin position="56"/>
        <end position="84"/>
    </location>
</feature>
<gene>
    <name evidence="2" type="ORF">CDO52_17830</name>
</gene>
<evidence type="ECO:0000256" key="1">
    <source>
        <dbReference type="SAM" id="MobiDB-lite"/>
    </source>
</evidence>
<accession>A0A223S8G3</accession>
<sequence>MSRSGARSRRARVWRFAYAAILLTVVAFIAHHGMVRGDVTASAASYQHAVTFTASFGEDPSSQADENLGRASERPSHWAEAGHTATPASHQAECEPATHMCLSAKTALDLSAPGPVRLVIPVPPPSAPVATQFVAHAAPPSTPDLAELSILRI</sequence>
<name>A0A223S8G3_9ACTN</name>
<dbReference type="EMBL" id="CP022753">
    <property type="protein sequence ID" value="ASU84410.1"/>
    <property type="molecule type" value="Genomic_DNA"/>
</dbReference>
<proteinExistence type="predicted"/>
<dbReference type="AlphaFoldDB" id="A0A223S8G3"/>
<organism evidence="2 3">
    <name type="scientific">Nocardiopsis gilva YIM 90087</name>
    <dbReference type="NCBI Taxonomy" id="1235441"/>
    <lineage>
        <taxon>Bacteria</taxon>
        <taxon>Bacillati</taxon>
        <taxon>Actinomycetota</taxon>
        <taxon>Actinomycetes</taxon>
        <taxon>Streptosporangiales</taxon>
        <taxon>Nocardiopsidaceae</taxon>
        <taxon>Nocardiopsis</taxon>
    </lineage>
</organism>
<feature type="compositionally biased region" description="Basic and acidic residues" evidence="1">
    <location>
        <begin position="67"/>
        <end position="77"/>
    </location>
</feature>
<evidence type="ECO:0000313" key="3">
    <source>
        <dbReference type="Proteomes" id="UP000215005"/>
    </source>
</evidence>
<protein>
    <submittedName>
        <fullName evidence="2">Uncharacterized protein</fullName>
    </submittedName>
</protein>
<dbReference type="RefSeq" id="WP_017618279.1">
    <property type="nucleotide sequence ID" value="NZ_ANBG01000160.1"/>
</dbReference>
<dbReference type="Proteomes" id="UP000215005">
    <property type="component" value="Chromosome"/>
</dbReference>
<keyword evidence="3" id="KW-1185">Reference proteome</keyword>
<dbReference type="KEGG" id="ngv:CDO52_17830"/>